<evidence type="ECO:0000313" key="4">
    <source>
        <dbReference type="EMBL" id="MDN3243173.1"/>
    </source>
</evidence>
<name>A0ABT7YX29_9ACTN</name>
<dbReference type="SUPFAM" id="SSF53335">
    <property type="entry name" value="S-adenosyl-L-methionine-dependent methyltransferases"/>
    <property type="match status" value="1"/>
</dbReference>
<comment type="caution">
    <text evidence="4">The sequence shown here is derived from an EMBL/GenBank/DDBJ whole genome shotgun (WGS) entry which is preliminary data.</text>
</comment>
<dbReference type="Gene3D" id="2.20.25.110">
    <property type="entry name" value="S-adenosyl-L-methionine-dependent methyltransferases"/>
    <property type="match status" value="1"/>
</dbReference>
<proteinExistence type="predicted"/>
<dbReference type="InterPro" id="IPR041698">
    <property type="entry name" value="Methyltransf_25"/>
</dbReference>
<keyword evidence="5" id="KW-1185">Reference proteome</keyword>
<dbReference type="RefSeq" id="WP_289959732.1">
    <property type="nucleotide sequence ID" value="NZ_JAUEMJ010000011.1"/>
</dbReference>
<organism evidence="4 5">
    <name type="scientific">Glycomyces tritici</name>
    <dbReference type="NCBI Taxonomy" id="2665176"/>
    <lineage>
        <taxon>Bacteria</taxon>
        <taxon>Bacillati</taxon>
        <taxon>Actinomycetota</taxon>
        <taxon>Actinomycetes</taxon>
        <taxon>Glycomycetales</taxon>
        <taxon>Glycomycetaceae</taxon>
        <taxon>Glycomyces</taxon>
    </lineage>
</organism>
<keyword evidence="1 4" id="KW-0489">Methyltransferase</keyword>
<dbReference type="GO" id="GO:0008168">
    <property type="term" value="F:methyltransferase activity"/>
    <property type="evidence" value="ECO:0007669"/>
    <property type="project" value="UniProtKB-KW"/>
</dbReference>
<evidence type="ECO:0000256" key="2">
    <source>
        <dbReference type="ARBA" id="ARBA00022679"/>
    </source>
</evidence>
<dbReference type="EC" id="2.1.-.-" evidence="4"/>
<evidence type="ECO:0000313" key="5">
    <source>
        <dbReference type="Proteomes" id="UP001171902"/>
    </source>
</evidence>
<dbReference type="EMBL" id="JAUEMJ010000011">
    <property type="protein sequence ID" value="MDN3243173.1"/>
    <property type="molecule type" value="Genomic_DNA"/>
</dbReference>
<gene>
    <name evidence="4" type="ORF">QWI33_25855</name>
</gene>
<reference evidence="4" key="1">
    <citation type="submission" date="2023-06" db="EMBL/GenBank/DDBJ databases">
        <title>Gycomyces niveus sp.nov., a novel actinomycete isolated from soil in Shouguang.</title>
        <authorList>
            <person name="Yang X."/>
            <person name="Zhao J."/>
        </authorList>
    </citation>
    <scope>NUCLEOTIDE SEQUENCE</scope>
    <source>
        <strain evidence="4">NEAU C2</strain>
    </source>
</reference>
<dbReference type="PANTHER" id="PTHR43861">
    <property type="entry name" value="TRANS-ACONITATE 2-METHYLTRANSFERASE-RELATED"/>
    <property type="match status" value="1"/>
</dbReference>
<keyword evidence="2 4" id="KW-0808">Transferase</keyword>
<evidence type="ECO:0000256" key="1">
    <source>
        <dbReference type="ARBA" id="ARBA00022603"/>
    </source>
</evidence>
<dbReference type="Proteomes" id="UP001171902">
    <property type="component" value="Unassembled WGS sequence"/>
</dbReference>
<protein>
    <submittedName>
        <fullName evidence="4">Class I SAM-dependent methyltransferase</fullName>
        <ecNumber evidence="4">2.1.-.-</ecNumber>
    </submittedName>
</protein>
<dbReference type="PANTHER" id="PTHR43861:SF1">
    <property type="entry name" value="TRANS-ACONITATE 2-METHYLTRANSFERASE"/>
    <property type="match status" value="1"/>
</dbReference>
<sequence>MKEKPWYETSFDEFYLDLDKFAHSPEGSRKEASDAIALLGIRERSSVLDLCCGQGRHSIAIAEFGHEVRGLDLSKRMLDAARAHQLAAGVDVTWIHADMRDIPAGLELDAVLSLYQSFGYLEHRNDDLEVLKAIRAALATDGRLLLQVPNRDAVAKDFWQSRFTLLPDGSHLGEVRQFDPASGWLRLTMTIFRDGSSQRREFRIRLYNASEIEQMLISAGLRLVQVSASLSGAAFNLDSDRMVVVASKVT</sequence>
<dbReference type="GO" id="GO:0032259">
    <property type="term" value="P:methylation"/>
    <property type="evidence" value="ECO:0007669"/>
    <property type="project" value="UniProtKB-KW"/>
</dbReference>
<accession>A0ABT7YX29</accession>
<dbReference type="Pfam" id="PF13649">
    <property type="entry name" value="Methyltransf_25"/>
    <property type="match status" value="1"/>
</dbReference>
<dbReference type="CDD" id="cd02440">
    <property type="entry name" value="AdoMet_MTases"/>
    <property type="match status" value="1"/>
</dbReference>
<evidence type="ECO:0000259" key="3">
    <source>
        <dbReference type="Pfam" id="PF13649"/>
    </source>
</evidence>
<dbReference type="InterPro" id="IPR029063">
    <property type="entry name" value="SAM-dependent_MTases_sf"/>
</dbReference>
<feature type="domain" description="Methyltransferase" evidence="3">
    <location>
        <begin position="47"/>
        <end position="142"/>
    </location>
</feature>
<dbReference type="Gene3D" id="3.40.50.150">
    <property type="entry name" value="Vaccinia Virus protein VP39"/>
    <property type="match status" value="1"/>
</dbReference>